<keyword evidence="4" id="KW-1185">Reference proteome</keyword>
<reference evidence="3 4" key="1">
    <citation type="submission" date="2018-07" db="EMBL/GenBank/DDBJ databases">
        <title>Whole genome Sequencing of Pseudoxanthomonas gei KCTC 32298 (T).</title>
        <authorList>
            <person name="Kumar S."/>
            <person name="Bansal K."/>
            <person name="Kaur A."/>
            <person name="Patil P."/>
            <person name="Sharma S."/>
            <person name="Patil P.B."/>
        </authorList>
    </citation>
    <scope>NUCLEOTIDE SEQUENCE [LARGE SCALE GENOMIC DNA]</scope>
    <source>
        <strain evidence="3 4">KCTC 32298</strain>
    </source>
</reference>
<sequence length="632" mass="69366">MNLDAFIKKNQFNDIKVSPDGQHLAATVPLEDRTGLVILRRSDSKVISSFAMGKNNHVSNFDWANKGRLLIRVAEKFGMLEEPMPTGEVLAMDLDEKAPFALVGYRAALGSSAGSRLGTSRNGATVAAIAMELIAGDERNVVVTVSPYDDKETWTRADRMDVYNGRRTTVARAPVKGSSFYTDNAGAVRFAEGSEYDNASKLYYRANDTAEWKLVNEETSSGRVESPVGFSADNRIAYLQVEQASGPDAIISYDTTTGDRKELLRDKFSDPTVVIRAFGSSEAPVGVLYMDGRPHTRFFDPQGPEARVYRMLEAAFPEDVVVVTSTTDDGKLALVSTFSDRDPGSFYLFDTETKKASYVQSRRSWVEPKNMARVKPVELKARDGVVMRGYLTLPPGKGERNLPLVIYPHGGPFGVFDYWTFDTDPQILAAAGYAVLQVNYRGSGNYGRSFNQSGAQQWGLAMQDDLTDATRWAIGQGIADPERICMYGASYGAYASLMGVAKEPDLYKCAAGYVGVYDLVTLSAQDSRVSKRMDTFTSEWIGKGGGLAAVSPNRTAGRIKVPVFLAAGGEDETAPIEQSEKMEAALKAAGVPVETLYYRTEGHGFYTVEHRREYYTRLLAFLERNIGQAAVK</sequence>
<name>A0ABX0AG49_9GAMM</name>
<protein>
    <submittedName>
        <fullName evidence="3">S9 family peptidase</fullName>
    </submittedName>
</protein>
<dbReference type="SUPFAM" id="SSF82171">
    <property type="entry name" value="DPP6 N-terminal domain-like"/>
    <property type="match status" value="1"/>
</dbReference>
<evidence type="ECO:0000259" key="2">
    <source>
        <dbReference type="Pfam" id="PF00326"/>
    </source>
</evidence>
<feature type="domain" description="Peptidase S9 prolyl oligopeptidase catalytic" evidence="2">
    <location>
        <begin position="419"/>
        <end position="627"/>
    </location>
</feature>
<dbReference type="PANTHER" id="PTHR42776">
    <property type="entry name" value="SERINE PEPTIDASE S9 FAMILY MEMBER"/>
    <property type="match status" value="1"/>
</dbReference>
<dbReference type="Proteomes" id="UP001429354">
    <property type="component" value="Unassembled WGS sequence"/>
</dbReference>
<dbReference type="Pfam" id="PF00326">
    <property type="entry name" value="Peptidase_S9"/>
    <property type="match status" value="1"/>
</dbReference>
<evidence type="ECO:0000256" key="1">
    <source>
        <dbReference type="ARBA" id="ARBA00022801"/>
    </source>
</evidence>
<organism evidence="3 4">
    <name type="scientific">Pseudoxanthomonas gei</name>
    <dbReference type="NCBI Taxonomy" id="1383030"/>
    <lineage>
        <taxon>Bacteria</taxon>
        <taxon>Pseudomonadati</taxon>
        <taxon>Pseudomonadota</taxon>
        <taxon>Gammaproteobacteria</taxon>
        <taxon>Lysobacterales</taxon>
        <taxon>Lysobacteraceae</taxon>
        <taxon>Pseudoxanthomonas</taxon>
    </lineage>
</organism>
<dbReference type="EMBL" id="QOVG01000006">
    <property type="protein sequence ID" value="NDK39226.1"/>
    <property type="molecule type" value="Genomic_DNA"/>
</dbReference>
<evidence type="ECO:0000313" key="3">
    <source>
        <dbReference type="EMBL" id="NDK39226.1"/>
    </source>
</evidence>
<proteinExistence type="predicted"/>
<accession>A0ABX0AG49</accession>
<dbReference type="SUPFAM" id="SSF53474">
    <property type="entry name" value="alpha/beta-Hydrolases"/>
    <property type="match status" value="1"/>
</dbReference>
<comment type="caution">
    <text evidence="3">The sequence shown here is derived from an EMBL/GenBank/DDBJ whole genome shotgun (WGS) entry which is preliminary data.</text>
</comment>
<dbReference type="PANTHER" id="PTHR42776:SF27">
    <property type="entry name" value="DIPEPTIDYL PEPTIDASE FAMILY MEMBER 6"/>
    <property type="match status" value="1"/>
</dbReference>
<gene>
    <name evidence="3" type="ORF">DT603_10270</name>
</gene>
<dbReference type="InterPro" id="IPR001375">
    <property type="entry name" value="Peptidase_S9_cat"/>
</dbReference>
<dbReference type="Gene3D" id="3.40.50.1820">
    <property type="entry name" value="alpha/beta hydrolase"/>
    <property type="match status" value="1"/>
</dbReference>
<evidence type="ECO:0000313" key="4">
    <source>
        <dbReference type="Proteomes" id="UP001429354"/>
    </source>
</evidence>
<keyword evidence="1" id="KW-0378">Hydrolase</keyword>
<dbReference type="InterPro" id="IPR029058">
    <property type="entry name" value="AB_hydrolase_fold"/>
</dbReference>